<evidence type="ECO:0000313" key="3">
    <source>
        <dbReference type="Proteomes" id="UP000249396"/>
    </source>
</evidence>
<sequence length="59" mass="6055">MNYILARLQEASTLRGIIIAIAGMVGYSLSEADAVQLIAAGNILAGIIGAALPDNLSKK</sequence>
<proteinExistence type="predicted"/>
<comment type="caution">
    <text evidence="2">The sequence shown here is derived from an EMBL/GenBank/DDBJ whole genome shotgun (WGS) entry which is preliminary data.</text>
</comment>
<evidence type="ECO:0000313" key="2">
    <source>
        <dbReference type="EMBL" id="PZN82524.1"/>
    </source>
</evidence>
<accession>A0A2W4TD78</accession>
<keyword evidence="1" id="KW-0472">Membrane</keyword>
<keyword evidence="1" id="KW-1133">Transmembrane helix</keyword>
<evidence type="ECO:0000256" key="1">
    <source>
        <dbReference type="SAM" id="Phobius"/>
    </source>
</evidence>
<name>A0A2W4TD78_9GAMM</name>
<dbReference type="Proteomes" id="UP000249396">
    <property type="component" value="Unassembled WGS sequence"/>
</dbReference>
<dbReference type="AlphaFoldDB" id="A0A2W4TD78"/>
<protein>
    <submittedName>
        <fullName evidence="2">Uncharacterized protein</fullName>
    </submittedName>
</protein>
<keyword evidence="1" id="KW-0812">Transmembrane</keyword>
<feature type="transmembrane region" description="Helical" evidence="1">
    <location>
        <begin position="35"/>
        <end position="53"/>
    </location>
</feature>
<gene>
    <name evidence="2" type="ORF">DM484_06270</name>
</gene>
<dbReference type="EMBL" id="QJPH01000215">
    <property type="protein sequence ID" value="PZN82524.1"/>
    <property type="molecule type" value="Genomic_DNA"/>
</dbReference>
<organism evidence="2 3">
    <name type="scientific">Candidatus Methylumidiphilus alinenensis</name>
    <dbReference type="NCBI Taxonomy" id="2202197"/>
    <lineage>
        <taxon>Bacteria</taxon>
        <taxon>Pseudomonadati</taxon>
        <taxon>Pseudomonadota</taxon>
        <taxon>Gammaproteobacteria</taxon>
        <taxon>Methylococcales</taxon>
        <taxon>Candidatus Methylumidiphilus</taxon>
    </lineage>
</organism>
<reference evidence="2 3" key="1">
    <citation type="journal article" date="2018" name="Aquat. Microb. Ecol.">
        <title>Gammaproteobacterial methanotrophs dominate.</title>
        <authorList>
            <person name="Rissanen A.J."/>
            <person name="Saarenheimo J."/>
            <person name="Tiirola M."/>
            <person name="Peura S."/>
            <person name="Aalto S.L."/>
            <person name="Karvinen A."/>
            <person name="Nykanen H."/>
        </authorList>
    </citation>
    <scope>NUCLEOTIDE SEQUENCE [LARGE SCALE GENOMIC DNA]</scope>
    <source>
        <strain evidence="2">AMbin10</strain>
    </source>
</reference>
<feature type="transmembrane region" description="Helical" evidence="1">
    <location>
        <begin position="12"/>
        <end position="29"/>
    </location>
</feature>